<feature type="compositionally biased region" description="Pro residues" evidence="1">
    <location>
        <begin position="234"/>
        <end position="246"/>
    </location>
</feature>
<dbReference type="STRING" id="1399860.A0A2C5YEB0"/>
<proteinExistence type="predicted"/>
<keyword evidence="3" id="KW-1185">Reference proteome</keyword>
<feature type="compositionally biased region" description="Low complexity" evidence="1">
    <location>
        <begin position="201"/>
        <end position="233"/>
    </location>
</feature>
<evidence type="ECO:0000256" key="1">
    <source>
        <dbReference type="SAM" id="MobiDB-lite"/>
    </source>
</evidence>
<feature type="compositionally biased region" description="Low complexity" evidence="1">
    <location>
        <begin position="633"/>
        <end position="643"/>
    </location>
</feature>
<dbReference type="Proteomes" id="UP000226192">
    <property type="component" value="Unassembled WGS sequence"/>
</dbReference>
<sequence length="1168" mass="127381">MPSPTEATRLRHGLHPLTTGSPRPVASPSSPPSTVFMTSPRLHVPPSAIQPYNPQEWVSSSAPTVALEVQTDQHGLSPPWHSRAAMADNQPSPSPPPPPYSPPRRRRQRPVSTAFEHAVMPARPSSDSQTNPPFPPPPSASRASSREPRFGLSTLSRRRDQAQPEAQQPLPNMRRSMAAAATQRETARIRSPISGLTLQTGPPAARRAASAGAVETPTSARSRSTSLTRWEPGMPLPPPPPGPPPAGSRSQSVQAAERTSVAAVSLPTRRPPPGGISSLGPVPPTPADWVDDGEAAAGADTSRSSTLSPGAGDTAASPSAFSPASSGLSRARAIRHDKTIIQRRAESRNRTSAEAEAVPRRISDIVVPVSSNLRGPGSNGSMQRGNERGEPSTSKRPDSRNPTPRAQASARRLRLETAATPPFSPCPLREGQASSSSQSVAPEALPTPQALPTPPPQARNSSGLTWRDGAGPRSVPLITAPVLRSQLTNQSPDEFAAVTVERFKAFATKEASASTDADRVRIFAEFFVNESRIRRERYSSAIGAMGSEIFDLTRDLFRPLGEDEASSALPGLCLEAKDLASGRLCRSAPASANISTYSGEGGPMTGNNLNWASNYMPSLSPILSMSVSENYESGSSRGRPSSRWWETDSHGNSCSILERSRRESKYMGLSKDQWAGDEETMASRGAPAREHEAWSDYPPEKTGWHQDEDADSKTPSAVAVMSCPRPQPPPPKTKSLNVSRLITLPPPYPRHHPAVNNSHPELATTRNLVRALSDLTDIKEAKEAFVLDSCKRRDDYCKAATERQQALRANLQNEVEAGNLGYADAAVIESDSQDQERERRKEFEKREYEQFQNLVIMALNQRLTERISQATQLFDKLVQHLMDDGQMDADLPQEEGDDRPELLEKLTLLKWIFETRETLHRAIYELISDRNSRYREVVMAPYRMAGNSAKVESAEAFFTDDAARREHDYAKEALERSVALQWVVEEAVEGGVALQLSAFWDIAPPLRQLLEGIPANLTGFSIDIPAAEMEENPSYGKHPLQYLYSLLQHAEKSTYQFIEAHTNLLCLLHEVKEAVVNAQARVLATETGADAAKNGAGQAQEMRVSEGRRLTEDLKEKVRVVQDQWLGALGDDIGQVKERIGAWLLQQDGWDEALEEPAVDEAIMTGAL</sequence>
<feature type="compositionally biased region" description="Polar residues" evidence="1">
    <location>
        <begin position="50"/>
        <end position="63"/>
    </location>
</feature>
<protein>
    <submittedName>
        <fullName evidence="2">Uncharacterized protein</fullName>
    </submittedName>
</protein>
<feature type="compositionally biased region" description="Basic and acidic residues" evidence="1">
    <location>
        <begin position="334"/>
        <end position="363"/>
    </location>
</feature>
<accession>A0A2C5YEB0</accession>
<dbReference type="OrthoDB" id="5367052at2759"/>
<feature type="region of interest" description="Disordered" evidence="1">
    <location>
        <begin position="668"/>
        <end position="737"/>
    </location>
</feature>
<feature type="region of interest" description="Disordered" evidence="1">
    <location>
        <begin position="630"/>
        <end position="651"/>
    </location>
</feature>
<dbReference type="AlphaFoldDB" id="A0A2C5YEB0"/>
<feature type="compositionally biased region" description="Basic and acidic residues" evidence="1">
    <location>
        <begin position="687"/>
        <end position="707"/>
    </location>
</feature>
<feature type="region of interest" description="Disordered" evidence="1">
    <location>
        <begin position="1"/>
        <end position="473"/>
    </location>
</feature>
<comment type="caution">
    <text evidence="2">The sequence shown here is derived from an EMBL/GenBank/DDBJ whole genome shotgun (WGS) entry which is preliminary data.</text>
</comment>
<evidence type="ECO:0000313" key="2">
    <source>
        <dbReference type="EMBL" id="PHH65943.1"/>
    </source>
</evidence>
<evidence type="ECO:0000313" key="3">
    <source>
        <dbReference type="Proteomes" id="UP000226192"/>
    </source>
</evidence>
<feature type="compositionally biased region" description="Polar residues" evidence="1">
    <location>
        <begin position="369"/>
        <end position="384"/>
    </location>
</feature>
<organism evidence="2 3">
    <name type="scientific">Ophiocordyceps australis</name>
    <dbReference type="NCBI Taxonomy" id="1399860"/>
    <lineage>
        <taxon>Eukaryota</taxon>
        <taxon>Fungi</taxon>
        <taxon>Dikarya</taxon>
        <taxon>Ascomycota</taxon>
        <taxon>Pezizomycotina</taxon>
        <taxon>Sordariomycetes</taxon>
        <taxon>Hypocreomycetidae</taxon>
        <taxon>Hypocreales</taxon>
        <taxon>Ophiocordycipitaceae</taxon>
        <taxon>Ophiocordyceps</taxon>
    </lineage>
</organism>
<name>A0A2C5YEB0_9HYPO</name>
<gene>
    <name evidence="2" type="ORF">CDD81_891</name>
</gene>
<feature type="compositionally biased region" description="Low complexity" evidence="1">
    <location>
        <begin position="315"/>
        <end position="326"/>
    </location>
</feature>
<dbReference type="EMBL" id="NJET01000012">
    <property type="protein sequence ID" value="PHH65943.1"/>
    <property type="molecule type" value="Genomic_DNA"/>
</dbReference>
<reference evidence="2 3" key="1">
    <citation type="submission" date="2017-06" db="EMBL/GenBank/DDBJ databases">
        <title>Ant-infecting Ophiocordyceps genomes reveal a high diversity of potential behavioral manipulation genes and a possible major role for enterotoxins.</title>
        <authorList>
            <person name="De Bekker C."/>
            <person name="Evans H.C."/>
            <person name="Brachmann A."/>
            <person name="Hughes D.P."/>
        </authorList>
    </citation>
    <scope>NUCLEOTIDE SEQUENCE [LARGE SCALE GENOMIC DNA]</scope>
    <source>
        <strain evidence="2 3">Map64</strain>
    </source>
</reference>
<feature type="compositionally biased region" description="Basic and acidic residues" evidence="1">
    <location>
        <begin position="385"/>
        <end position="399"/>
    </location>
</feature>
<feature type="compositionally biased region" description="Pro residues" evidence="1">
    <location>
        <begin position="92"/>
        <end position="102"/>
    </location>
</feature>